<accession>A0A423PI94</accession>
<dbReference type="GO" id="GO:0000976">
    <property type="term" value="F:transcription cis-regulatory region binding"/>
    <property type="evidence" value="ECO:0007669"/>
    <property type="project" value="TreeGrafter"/>
</dbReference>
<keyword evidence="1" id="KW-0805">Transcription regulation</keyword>
<reference evidence="6 7" key="1">
    <citation type="submission" date="2013-10" db="EMBL/GenBank/DDBJ databases">
        <title>Salinisphaera japonica YTM-1 Genome Sequencing.</title>
        <authorList>
            <person name="Lai Q."/>
            <person name="Li C."/>
            <person name="Shao Z."/>
        </authorList>
    </citation>
    <scope>NUCLEOTIDE SEQUENCE [LARGE SCALE GENOMIC DNA]</scope>
    <source>
        <strain evidence="6 7">YTM-1</strain>
    </source>
</reference>
<dbReference type="InParanoid" id="A0A423PI94"/>
<dbReference type="AlphaFoldDB" id="A0A423PI94"/>
<feature type="domain" description="HTH tetR-type" evidence="5">
    <location>
        <begin position="12"/>
        <end position="72"/>
    </location>
</feature>
<dbReference type="PANTHER" id="PTHR30055">
    <property type="entry name" value="HTH-TYPE TRANSCRIPTIONAL REGULATOR RUTR"/>
    <property type="match status" value="1"/>
</dbReference>
<evidence type="ECO:0000256" key="3">
    <source>
        <dbReference type="ARBA" id="ARBA00023163"/>
    </source>
</evidence>
<sequence>MNQSASTRYHHGDLGNACIAAALDLIRHEGIEAVTLRAVAQQIGVSRSAPYRHFADKRALLAACAEHGFRQLVGAAEAVLAQHSVIDLAALIAVMRRYAEIGQANPTLYRLMFAQAFVPEDNPALTAAADAAFATLYQAIEAGQASGHLAPGATYSRVLLVWSSVHGLVSLCNDLAPSEIFDTRRCDAHLAAIFEVLAPALAP</sequence>
<dbReference type="InterPro" id="IPR001647">
    <property type="entry name" value="HTH_TetR"/>
</dbReference>
<evidence type="ECO:0000256" key="4">
    <source>
        <dbReference type="PROSITE-ProRule" id="PRU00335"/>
    </source>
</evidence>
<keyword evidence="2 4" id="KW-0238">DNA-binding</keyword>
<dbReference type="PANTHER" id="PTHR30055:SF220">
    <property type="entry name" value="TETR-FAMILY REGULATORY PROTEIN"/>
    <property type="match status" value="1"/>
</dbReference>
<dbReference type="PROSITE" id="PS50977">
    <property type="entry name" value="HTH_TETR_2"/>
    <property type="match status" value="1"/>
</dbReference>
<gene>
    <name evidence="6" type="ORF">SAJA_13160</name>
</gene>
<dbReference type="RefSeq" id="WP_123659093.1">
    <property type="nucleotide sequence ID" value="NZ_AYKG01000049.1"/>
</dbReference>
<dbReference type="Pfam" id="PF00440">
    <property type="entry name" value="TetR_N"/>
    <property type="match status" value="1"/>
</dbReference>
<comment type="caution">
    <text evidence="6">The sequence shown here is derived from an EMBL/GenBank/DDBJ whole genome shotgun (WGS) entry which is preliminary data.</text>
</comment>
<dbReference type="InterPro" id="IPR036271">
    <property type="entry name" value="Tet_transcr_reg_TetR-rel_C_sf"/>
</dbReference>
<evidence type="ECO:0000259" key="5">
    <source>
        <dbReference type="PROSITE" id="PS50977"/>
    </source>
</evidence>
<dbReference type="EMBL" id="AYKG01000049">
    <property type="protein sequence ID" value="ROO25263.1"/>
    <property type="molecule type" value="Genomic_DNA"/>
</dbReference>
<keyword evidence="7" id="KW-1185">Reference proteome</keyword>
<evidence type="ECO:0000313" key="6">
    <source>
        <dbReference type="EMBL" id="ROO25263.1"/>
    </source>
</evidence>
<dbReference type="Proteomes" id="UP000285310">
    <property type="component" value="Unassembled WGS sequence"/>
</dbReference>
<keyword evidence="3" id="KW-0804">Transcription</keyword>
<dbReference type="Gene3D" id="1.10.357.10">
    <property type="entry name" value="Tetracycline Repressor, domain 2"/>
    <property type="match status" value="1"/>
</dbReference>
<name>A0A423PI94_9GAMM</name>
<dbReference type="Pfam" id="PF13305">
    <property type="entry name" value="TetR_C_33"/>
    <property type="match status" value="1"/>
</dbReference>
<dbReference type="OrthoDB" id="5293556at2"/>
<dbReference type="PRINTS" id="PR00455">
    <property type="entry name" value="HTHTETR"/>
</dbReference>
<dbReference type="InterPro" id="IPR025996">
    <property type="entry name" value="MT1864/Rv1816-like_C"/>
</dbReference>
<dbReference type="SUPFAM" id="SSF48498">
    <property type="entry name" value="Tetracyclin repressor-like, C-terminal domain"/>
    <property type="match status" value="1"/>
</dbReference>
<protein>
    <submittedName>
        <fullName evidence="6">TetR family transcriptional regulator</fullName>
    </submittedName>
</protein>
<dbReference type="InterPro" id="IPR009057">
    <property type="entry name" value="Homeodomain-like_sf"/>
</dbReference>
<dbReference type="GO" id="GO:0003700">
    <property type="term" value="F:DNA-binding transcription factor activity"/>
    <property type="evidence" value="ECO:0007669"/>
    <property type="project" value="TreeGrafter"/>
</dbReference>
<evidence type="ECO:0000313" key="7">
    <source>
        <dbReference type="Proteomes" id="UP000285310"/>
    </source>
</evidence>
<evidence type="ECO:0000256" key="2">
    <source>
        <dbReference type="ARBA" id="ARBA00023125"/>
    </source>
</evidence>
<dbReference type="SUPFAM" id="SSF46689">
    <property type="entry name" value="Homeodomain-like"/>
    <property type="match status" value="1"/>
</dbReference>
<dbReference type="InterPro" id="IPR050109">
    <property type="entry name" value="HTH-type_TetR-like_transc_reg"/>
</dbReference>
<evidence type="ECO:0000256" key="1">
    <source>
        <dbReference type="ARBA" id="ARBA00023015"/>
    </source>
</evidence>
<proteinExistence type="predicted"/>
<organism evidence="6 7">
    <name type="scientific">Salinisphaera japonica YTM-1</name>
    <dbReference type="NCBI Taxonomy" id="1209778"/>
    <lineage>
        <taxon>Bacteria</taxon>
        <taxon>Pseudomonadati</taxon>
        <taxon>Pseudomonadota</taxon>
        <taxon>Gammaproteobacteria</taxon>
        <taxon>Salinisphaerales</taxon>
        <taxon>Salinisphaeraceae</taxon>
        <taxon>Salinisphaera</taxon>
    </lineage>
</organism>
<feature type="DNA-binding region" description="H-T-H motif" evidence="4">
    <location>
        <begin position="35"/>
        <end position="54"/>
    </location>
</feature>